<gene>
    <name evidence="1" type="ORF">PHY01_04310</name>
</gene>
<dbReference type="Gene3D" id="2.160.10.10">
    <property type="entry name" value="Hexapeptide repeat proteins"/>
    <property type="match status" value="1"/>
</dbReference>
<dbReference type="PANTHER" id="PTHR13061">
    <property type="entry name" value="DYNACTIN SUBUNIT P25"/>
    <property type="match status" value="1"/>
</dbReference>
<reference evidence="1 2" key="1">
    <citation type="submission" date="2019-06" db="EMBL/GenBank/DDBJ databases">
        <title>Whole genome shotgun sequence of Pseudonocardia hydrocarbonoxydans NBRC 14498.</title>
        <authorList>
            <person name="Hosoyama A."/>
            <person name="Uohara A."/>
            <person name="Ohji S."/>
            <person name="Ichikawa N."/>
        </authorList>
    </citation>
    <scope>NUCLEOTIDE SEQUENCE [LARGE SCALE GENOMIC DNA]</scope>
    <source>
        <strain evidence="1 2">NBRC 14498</strain>
    </source>
</reference>
<evidence type="ECO:0008006" key="3">
    <source>
        <dbReference type="Google" id="ProtNLM"/>
    </source>
</evidence>
<comment type="caution">
    <text evidence="1">The sequence shown here is derived from an EMBL/GenBank/DDBJ whole genome shotgun (WGS) entry which is preliminary data.</text>
</comment>
<accession>A0A4Y3WI35</accession>
<evidence type="ECO:0000313" key="1">
    <source>
        <dbReference type="EMBL" id="GEC18148.1"/>
    </source>
</evidence>
<dbReference type="EMBL" id="BJNG01000003">
    <property type="protein sequence ID" value="GEC18148.1"/>
    <property type="molecule type" value="Genomic_DNA"/>
</dbReference>
<proteinExistence type="predicted"/>
<protein>
    <recommendedName>
        <fullName evidence="3">Transferase</fullName>
    </recommendedName>
</protein>
<organism evidence="1 2">
    <name type="scientific">Pseudonocardia hydrocarbonoxydans</name>
    <dbReference type="NCBI Taxonomy" id="76726"/>
    <lineage>
        <taxon>Bacteria</taxon>
        <taxon>Bacillati</taxon>
        <taxon>Actinomycetota</taxon>
        <taxon>Actinomycetes</taxon>
        <taxon>Pseudonocardiales</taxon>
        <taxon>Pseudonocardiaceae</taxon>
        <taxon>Pseudonocardia</taxon>
    </lineage>
</organism>
<dbReference type="InterPro" id="IPR011004">
    <property type="entry name" value="Trimer_LpxA-like_sf"/>
</dbReference>
<dbReference type="AlphaFoldDB" id="A0A4Y3WI35"/>
<keyword evidence="2" id="KW-1185">Reference proteome</keyword>
<sequence length="221" mass="23249">MYAPPVPDVGPDALFVRHRHRSPRVHASAYIAPTAVLCGDVTVGPHSRVLFGAVITAEGGPVEIGAHCIVMENAVVRGVPRHPARLGDHVLVGPHAALTGCVVEGDTRIATGAVVFNGARIGVGAELEFHSVVHVGTVVPAGMAVPMGWFAGGDPAELVAPGEWERIRDRIGPLDYPGTVFGIGGTDNPMPDIARRYARSLALHHQDRILPAARHERLPGS</sequence>
<evidence type="ECO:0000313" key="2">
    <source>
        <dbReference type="Proteomes" id="UP000320338"/>
    </source>
</evidence>
<name>A0A4Y3WI35_9PSEU</name>
<dbReference type="PANTHER" id="PTHR13061:SF29">
    <property type="entry name" value="GAMMA CARBONIC ANHYDRASE-LIKE 1, MITOCHONDRIAL-RELATED"/>
    <property type="match status" value="1"/>
</dbReference>
<dbReference type="InterPro" id="IPR050484">
    <property type="entry name" value="Transf_Hexapept/Carb_Anhydrase"/>
</dbReference>
<dbReference type="Proteomes" id="UP000320338">
    <property type="component" value="Unassembled WGS sequence"/>
</dbReference>
<dbReference type="SUPFAM" id="SSF51161">
    <property type="entry name" value="Trimeric LpxA-like enzymes"/>
    <property type="match status" value="1"/>
</dbReference>